<evidence type="ECO:0000313" key="3">
    <source>
        <dbReference type="Proteomes" id="UP000003688"/>
    </source>
</evidence>
<dbReference type="OrthoDB" id="9832875at2"/>
<protein>
    <recommendedName>
        <fullName evidence="4">Carbohydrate-binding CenC domain protein</fullName>
    </recommendedName>
</protein>
<dbReference type="RefSeq" id="WP_007415646.1">
    <property type="nucleotide sequence ID" value="NZ_ABOX02000018.1"/>
</dbReference>
<comment type="caution">
    <text evidence="2">The sequence shown here is derived from an EMBL/GenBank/DDBJ whole genome shotgun (WGS) entry which is preliminary data.</text>
</comment>
<reference evidence="2 3" key="1">
    <citation type="journal article" date="2011" name="J. Bacteriol.">
        <title>Genome sequence of 'Pedosphaera parvula' Ellin514, an aerobic Verrucomicrobial isolate from pasture soil.</title>
        <authorList>
            <person name="Kant R."/>
            <person name="van Passel M.W."/>
            <person name="Sangwan P."/>
            <person name="Palva A."/>
            <person name="Lucas S."/>
            <person name="Copeland A."/>
            <person name="Lapidus A."/>
            <person name="Glavina Del Rio T."/>
            <person name="Dalin E."/>
            <person name="Tice H."/>
            <person name="Bruce D."/>
            <person name="Goodwin L."/>
            <person name="Pitluck S."/>
            <person name="Chertkov O."/>
            <person name="Larimer F.W."/>
            <person name="Land M.L."/>
            <person name="Hauser L."/>
            <person name="Brettin T.S."/>
            <person name="Detter J.C."/>
            <person name="Han S."/>
            <person name="de Vos W.M."/>
            <person name="Janssen P.H."/>
            <person name="Smidt H."/>
        </authorList>
    </citation>
    <scope>NUCLEOTIDE SEQUENCE [LARGE SCALE GENOMIC DNA]</scope>
    <source>
        <strain evidence="2 3">Ellin514</strain>
    </source>
</reference>
<organism evidence="2 3">
    <name type="scientific">Pedosphaera parvula (strain Ellin514)</name>
    <dbReference type="NCBI Taxonomy" id="320771"/>
    <lineage>
        <taxon>Bacteria</taxon>
        <taxon>Pseudomonadati</taxon>
        <taxon>Verrucomicrobiota</taxon>
        <taxon>Pedosphaerae</taxon>
        <taxon>Pedosphaerales</taxon>
        <taxon>Pedosphaeraceae</taxon>
        <taxon>Pedosphaera</taxon>
    </lineage>
</organism>
<keyword evidence="3" id="KW-1185">Reference proteome</keyword>
<evidence type="ECO:0000313" key="2">
    <source>
        <dbReference type="EMBL" id="EEF60266.1"/>
    </source>
</evidence>
<feature type="chain" id="PRO_5002894935" description="Carbohydrate-binding CenC domain protein" evidence="1">
    <location>
        <begin position="27"/>
        <end position="526"/>
    </location>
</feature>
<dbReference type="Proteomes" id="UP000003688">
    <property type="component" value="Unassembled WGS sequence"/>
</dbReference>
<accession>B9XIK3</accession>
<dbReference type="STRING" id="320771.Cflav_PD2962"/>
<evidence type="ECO:0000256" key="1">
    <source>
        <dbReference type="SAM" id="SignalP"/>
    </source>
</evidence>
<dbReference type="EMBL" id="ABOX02000018">
    <property type="protein sequence ID" value="EEF60266.1"/>
    <property type="molecule type" value="Genomic_DNA"/>
</dbReference>
<feature type="signal peptide" evidence="1">
    <location>
        <begin position="1"/>
        <end position="26"/>
    </location>
</feature>
<proteinExistence type="predicted"/>
<dbReference type="AlphaFoldDB" id="B9XIK3"/>
<evidence type="ECO:0008006" key="4">
    <source>
        <dbReference type="Google" id="ProtNLM"/>
    </source>
</evidence>
<gene>
    <name evidence="2" type="ORF">Cflav_PD2962</name>
</gene>
<sequence precursor="true">MKNKRYLHSALLGIAGLLLASTASMAQTATDYLNSFDDSTSTASWIRWWGNDFTPTWDGTVDRSNSATSGSMKYSIPYTGALQEQMMTFGTLQNSRAWDGGVVVDGAQYTNVTFDIHVDPSSGTWAGSGGANYGSFDVILMQQGWGTITLGSVTIPSSATNGWAHIVQPIDSSIGDISKTVGIDFKQWVDGHLPNTFTFWIDNLKLEAKQGPPPPPPSLKLTKVTTTGLQLVSSASDGNTIRQGIHAVNPVSWIGAPNPVSYSITITNYPSSSYPNLQTHIFLAPGNAIPNGPGDSSIDWNATNVIFVQIQNHGDGTAGATFMYKTNVDGGPNNADRWQGQIFGSNTLAVISAPTILGKWSVTFNNDTNVTITVPGGGSTNFVMPAASAAYFADPLYAVFGMQPNVTANIGQPVVFSNVSISGVATPADDSFTTAPLDTSIWGLSAGNSAGVTVVPLDSAYWVSWTLPDGGFGLQISGDPADSNSWSDPGLTASAFSGRKNVLIPTSTTSSLPGTNGFFRLLKPPQ</sequence>
<name>B9XIK3_PEDPL</name>
<keyword evidence="1" id="KW-0732">Signal</keyword>